<comment type="caution">
    <text evidence="2">The sequence shown here is derived from an EMBL/GenBank/DDBJ whole genome shotgun (WGS) entry which is preliminary data.</text>
</comment>
<gene>
    <name evidence="2" type="ORF">DW888_06415</name>
</gene>
<accession>A0A413VU55</accession>
<dbReference type="AlphaFoldDB" id="A0A413VU55"/>
<dbReference type="EMBL" id="QSGO01000003">
    <property type="protein sequence ID" value="RHB37170.1"/>
    <property type="molecule type" value="Genomic_DNA"/>
</dbReference>
<evidence type="ECO:0000313" key="3">
    <source>
        <dbReference type="Proteomes" id="UP000284379"/>
    </source>
</evidence>
<evidence type="ECO:0000313" key="2">
    <source>
        <dbReference type="EMBL" id="RHB37170.1"/>
    </source>
</evidence>
<sequence length="173" mass="20806">MKKPLFIFLLVCVGCLFLYLYIDEKTFTPLKEKEFKMIFFNYRDEAVKVCGVDFLGLNFKGELFDFYLYKMKNSSINMDYPQIKSEWEGRKLDSTVSVSKWRNCPIDSVTTKLYMFLLTMNDFNGQACSSSFYKELDNPRNYYSYIYINELENYFLLYCVDKGHFYYIRHKGF</sequence>
<dbReference type="Proteomes" id="UP000284379">
    <property type="component" value="Unassembled WGS sequence"/>
</dbReference>
<keyword evidence="1" id="KW-0472">Membrane</keyword>
<dbReference type="RefSeq" id="WP_007483471.1">
    <property type="nucleotide sequence ID" value="NZ_CABJFV010000003.1"/>
</dbReference>
<evidence type="ECO:0000256" key="1">
    <source>
        <dbReference type="SAM" id="Phobius"/>
    </source>
</evidence>
<keyword evidence="1" id="KW-0812">Transmembrane</keyword>
<protein>
    <submittedName>
        <fullName evidence="2">Uncharacterized protein</fullName>
    </submittedName>
</protein>
<reference evidence="2 3" key="1">
    <citation type="submission" date="2018-08" db="EMBL/GenBank/DDBJ databases">
        <title>A genome reference for cultivated species of the human gut microbiota.</title>
        <authorList>
            <person name="Zou Y."/>
            <person name="Xue W."/>
            <person name="Luo G."/>
        </authorList>
    </citation>
    <scope>NUCLEOTIDE SEQUENCE [LARGE SCALE GENOMIC DNA]</scope>
    <source>
        <strain evidence="2 3">AM40-30BH</strain>
    </source>
</reference>
<feature type="transmembrane region" description="Helical" evidence="1">
    <location>
        <begin position="6"/>
        <end position="22"/>
    </location>
</feature>
<keyword evidence="1" id="KW-1133">Transmembrane helix</keyword>
<name>A0A413VU55_9BACE</name>
<proteinExistence type="predicted"/>
<organism evidence="2 3">
    <name type="scientific">Bacteroides nordii</name>
    <dbReference type="NCBI Taxonomy" id="291645"/>
    <lineage>
        <taxon>Bacteria</taxon>
        <taxon>Pseudomonadati</taxon>
        <taxon>Bacteroidota</taxon>
        <taxon>Bacteroidia</taxon>
        <taxon>Bacteroidales</taxon>
        <taxon>Bacteroidaceae</taxon>
        <taxon>Bacteroides</taxon>
    </lineage>
</organism>